<proteinExistence type="predicted"/>
<dbReference type="AlphaFoldDB" id="A0A2P2M0E5"/>
<evidence type="ECO:0000313" key="1">
    <source>
        <dbReference type="EMBL" id="MBX23670.1"/>
    </source>
</evidence>
<organism evidence="1">
    <name type="scientific">Rhizophora mucronata</name>
    <name type="common">Asiatic mangrove</name>
    <dbReference type="NCBI Taxonomy" id="61149"/>
    <lineage>
        <taxon>Eukaryota</taxon>
        <taxon>Viridiplantae</taxon>
        <taxon>Streptophyta</taxon>
        <taxon>Embryophyta</taxon>
        <taxon>Tracheophyta</taxon>
        <taxon>Spermatophyta</taxon>
        <taxon>Magnoliopsida</taxon>
        <taxon>eudicotyledons</taxon>
        <taxon>Gunneridae</taxon>
        <taxon>Pentapetalae</taxon>
        <taxon>rosids</taxon>
        <taxon>fabids</taxon>
        <taxon>Malpighiales</taxon>
        <taxon>Rhizophoraceae</taxon>
        <taxon>Rhizophora</taxon>
    </lineage>
</organism>
<dbReference type="EMBL" id="GGEC01043186">
    <property type="protein sequence ID" value="MBX23670.1"/>
    <property type="molecule type" value="Transcribed_RNA"/>
</dbReference>
<accession>A0A2P2M0E5</accession>
<sequence length="26" mass="3203">MLLIIILKLMAHWNLFEDMMIVWLNT</sequence>
<name>A0A2P2M0E5_RHIMU</name>
<reference evidence="1" key="1">
    <citation type="submission" date="2018-02" db="EMBL/GenBank/DDBJ databases">
        <title>Rhizophora mucronata_Transcriptome.</title>
        <authorList>
            <person name="Meera S.P."/>
            <person name="Sreeshan A."/>
            <person name="Augustine A."/>
        </authorList>
    </citation>
    <scope>NUCLEOTIDE SEQUENCE</scope>
    <source>
        <tissue evidence="1">Leaf</tissue>
    </source>
</reference>
<protein>
    <submittedName>
        <fullName evidence="1">Uncharacterized protein</fullName>
    </submittedName>
</protein>